<dbReference type="InterPro" id="IPR027417">
    <property type="entry name" value="P-loop_NTPase"/>
</dbReference>
<dbReference type="PROSITE" id="PS00688">
    <property type="entry name" value="SIGMA54_INTERACT_3"/>
    <property type="match status" value="1"/>
</dbReference>
<dbReference type="InterPro" id="IPR025944">
    <property type="entry name" value="Sigma_54_int_dom_CS"/>
</dbReference>
<keyword evidence="5" id="KW-0804">Transcription</keyword>
<evidence type="ECO:0000256" key="4">
    <source>
        <dbReference type="ARBA" id="ARBA00023125"/>
    </source>
</evidence>
<dbReference type="SMART" id="SM00382">
    <property type="entry name" value="AAA"/>
    <property type="match status" value="1"/>
</dbReference>
<feature type="domain" description="Response regulatory" evidence="7">
    <location>
        <begin position="7"/>
        <end position="124"/>
    </location>
</feature>
<evidence type="ECO:0000259" key="7">
    <source>
        <dbReference type="PROSITE" id="PS50110"/>
    </source>
</evidence>
<dbReference type="InterPro" id="IPR002197">
    <property type="entry name" value="HTH_Fis"/>
</dbReference>
<dbReference type="Pfam" id="PF02954">
    <property type="entry name" value="HTH_8"/>
    <property type="match status" value="1"/>
</dbReference>
<dbReference type="PROSITE" id="PS00676">
    <property type="entry name" value="SIGMA54_INTERACT_2"/>
    <property type="match status" value="1"/>
</dbReference>
<dbReference type="Pfam" id="PF00072">
    <property type="entry name" value="Response_reg"/>
    <property type="match status" value="1"/>
</dbReference>
<dbReference type="CDD" id="cd00156">
    <property type="entry name" value="REC"/>
    <property type="match status" value="1"/>
</dbReference>
<feature type="domain" description="Sigma-54 factor interaction" evidence="6">
    <location>
        <begin position="148"/>
        <end position="377"/>
    </location>
</feature>
<dbReference type="GO" id="GO:0006355">
    <property type="term" value="P:regulation of DNA-templated transcription"/>
    <property type="evidence" value="ECO:0007669"/>
    <property type="project" value="InterPro"/>
</dbReference>
<keyword evidence="2" id="KW-0067">ATP-binding</keyword>
<dbReference type="GO" id="GO:0000160">
    <property type="term" value="P:phosphorelay signal transduction system"/>
    <property type="evidence" value="ECO:0007669"/>
    <property type="project" value="InterPro"/>
</dbReference>
<protein>
    <submittedName>
        <fullName evidence="8">Two-component system response regulator protein</fullName>
    </submittedName>
</protein>
<dbReference type="SUPFAM" id="SSF52172">
    <property type="entry name" value="CheY-like"/>
    <property type="match status" value="1"/>
</dbReference>
<name>A0A3B0YFB7_9ZZZZ</name>
<proteinExistence type="predicted"/>
<gene>
    <name evidence="8" type="ORF">MNBD_GAMMA15-1157</name>
</gene>
<evidence type="ECO:0000256" key="5">
    <source>
        <dbReference type="ARBA" id="ARBA00023163"/>
    </source>
</evidence>
<evidence type="ECO:0000259" key="6">
    <source>
        <dbReference type="PROSITE" id="PS50045"/>
    </source>
</evidence>
<sequence>MTNESRKLLVIEDDPGLQTQLKWCFEGYDVIIAGDRETALAEIEKHHPPVVTLDLGLPPDADGSTEGFHALEEILTRAPRTKVIVVTGNNDRQHALKAVSMGAYDFFYKPIDADLLGFIVNRAYRLHEIEEENQRLHVSGGESPLEGVITGSPQMLKMCRTVEKVAPADASVLVLGESGTGKELIARSIHSLSDKAEGRFVAINCAAIPENLLESELFGYEKGAFTGAVKTTPGKIETANGGTLFLDEIGDMPMPLQAKLLRFLQERIIERVGGRKEIPVDVRVICATHKDLPQLARENAFREDLYYRISEITVRIPPLREREGDTLLLARVFLEKYSKQMGKQQHRLSKDSLAAIEAYPWPGNVRELENRVKRAVIMAEHKQISVSDLELGGAGVDDTRTFNLREIREQAERQAIVRAMGHVAGKISQASELLGVSRPTMYDLIKKYNLK</sequence>
<dbReference type="InterPro" id="IPR009057">
    <property type="entry name" value="Homeodomain-like_sf"/>
</dbReference>
<evidence type="ECO:0000256" key="2">
    <source>
        <dbReference type="ARBA" id="ARBA00022840"/>
    </source>
</evidence>
<dbReference type="InterPro" id="IPR001789">
    <property type="entry name" value="Sig_transdc_resp-reg_receiver"/>
</dbReference>
<dbReference type="InterPro" id="IPR002078">
    <property type="entry name" value="Sigma_54_int"/>
</dbReference>
<evidence type="ECO:0000256" key="3">
    <source>
        <dbReference type="ARBA" id="ARBA00023015"/>
    </source>
</evidence>
<dbReference type="Gene3D" id="1.10.8.60">
    <property type="match status" value="1"/>
</dbReference>
<keyword evidence="3" id="KW-0805">Transcription regulation</keyword>
<dbReference type="PANTHER" id="PTHR32071:SF113">
    <property type="entry name" value="ALGINATE BIOSYNTHESIS TRANSCRIPTIONAL REGULATORY PROTEIN ALGB"/>
    <property type="match status" value="1"/>
</dbReference>
<organism evidence="8">
    <name type="scientific">hydrothermal vent metagenome</name>
    <dbReference type="NCBI Taxonomy" id="652676"/>
    <lineage>
        <taxon>unclassified sequences</taxon>
        <taxon>metagenomes</taxon>
        <taxon>ecological metagenomes</taxon>
    </lineage>
</organism>
<evidence type="ECO:0000256" key="1">
    <source>
        <dbReference type="ARBA" id="ARBA00022741"/>
    </source>
</evidence>
<dbReference type="AlphaFoldDB" id="A0A3B0YFB7"/>
<dbReference type="InterPro" id="IPR058031">
    <property type="entry name" value="AAA_lid_NorR"/>
</dbReference>
<dbReference type="InterPro" id="IPR011006">
    <property type="entry name" value="CheY-like_superfamily"/>
</dbReference>
<dbReference type="SUPFAM" id="SSF46689">
    <property type="entry name" value="Homeodomain-like"/>
    <property type="match status" value="1"/>
</dbReference>
<dbReference type="Pfam" id="PF25601">
    <property type="entry name" value="AAA_lid_14"/>
    <property type="match status" value="1"/>
</dbReference>
<dbReference type="Gene3D" id="3.40.50.300">
    <property type="entry name" value="P-loop containing nucleotide triphosphate hydrolases"/>
    <property type="match status" value="1"/>
</dbReference>
<reference evidence="8" key="1">
    <citation type="submission" date="2018-06" db="EMBL/GenBank/DDBJ databases">
        <authorList>
            <person name="Zhirakovskaya E."/>
        </authorList>
    </citation>
    <scope>NUCLEOTIDE SEQUENCE</scope>
</reference>
<dbReference type="InterPro" id="IPR014264">
    <property type="entry name" value="PEP-CTERM_resp_reg"/>
</dbReference>
<dbReference type="Gene3D" id="3.40.50.2300">
    <property type="match status" value="1"/>
</dbReference>
<dbReference type="Pfam" id="PF00158">
    <property type="entry name" value="Sigma54_activat"/>
    <property type="match status" value="1"/>
</dbReference>
<keyword evidence="1" id="KW-0547">Nucleotide-binding</keyword>
<dbReference type="InterPro" id="IPR025943">
    <property type="entry name" value="Sigma_54_int_dom_ATP-bd_2"/>
</dbReference>
<dbReference type="FunFam" id="3.40.50.300:FF:000006">
    <property type="entry name" value="DNA-binding transcriptional regulator NtrC"/>
    <property type="match status" value="1"/>
</dbReference>
<dbReference type="InterPro" id="IPR025662">
    <property type="entry name" value="Sigma_54_int_dom_ATP-bd_1"/>
</dbReference>
<dbReference type="EMBL" id="UOFN01000041">
    <property type="protein sequence ID" value="VAW74843.1"/>
    <property type="molecule type" value="Genomic_DNA"/>
</dbReference>
<dbReference type="SMART" id="SM00448">
    <property type="entry name" value="REC"/>
    <property type="match status" value="1"/>
</dbReference>
<dbReference type="SUPFAM" id="SSF52540">
    <property type="entry name" value="P-loop containing nucleoside triphosphate hydrolases"/>
    <property type="match status" value="1"/>
</dbReference>
<keyword evidence="4" id="KW-0238">DNA-binding</keyword>
<accession>A0A3B0YFB7</accession>
<dbReference type="InterPro" id="IPR003593">
    <property type="entry name" value="AAA+_ATPase"/>
</dbReference>
<dbReference type="NCBIfam" id="TIGR02915">
    <property type="entry name" value="PEP_resp_reg"/>
    <property type="match status" value="1"/>
</dbReference>
<dbReference type="GO" id="GO:0005524">
    <property type="term" value="F:ATP binding"/>
    <property type="evidence" value="ECO:0007669"/>
    <property type="project" value="UniProtKB-KW"/>
</dbReference>
<evidence type="ECO:0000313" key="8">
    <source>
        <dbReference type="EMBL" id="VAW74843.1"/>
    </source>
</evidence>
<dbReference type="PANTHER" id="PTHR32071">
    <property type="entry name" value="TRANSCRIPTIONAL REGULATORY PROTEIN"/>
    <property type="match status" value="1"/>
</dbReference>
<dbReference type="CDD" id="cd00009">
    <property type="entry name" value="AAA"/>
    <property type="match status" value="1"/>
</dbReference>
<dbReference type="PROSITE" id="PS00675">
    <property type="entry name" value="SIGMA54_INTERACT_1"/>
    <property type="match status" value="1"/>
</dbReference>
<dbReference type="PROSITE" id="PS50110">
    <property type="entry name" value="RESPONSE_REGULATORY"/>
    <property type="match status" value="1"/>
</dbReference>
<dbReference type="GO" id="GO:0043565">
    <property type="term" value="F:sequence-specific DNA binding"/>
    <property type="evidence" value="ECO:0007669"/>
    <property type="project" value="InterPro"/>
</dbReference>
<dbReference type="PROSITE" id="PS50045">
    <property type="entry name" value="SIGMA54_INTERACT_4"/>
    <property type="match status" value="1"/>
</dbReference>
<dbReference type="PRINTS" id="PR01590">
    <property type="entry name" value="HTHFIS"/>
</dbReference>
<dbReference type="Gene3D" id="1.10.10.60">
    <property type="entry name" value="Homeodomain-like"/>
    <property type="match status" value="1"/>
</dbReference>